<dbReference type="EMBL" id="JBHEZZ010000009">
    <property type="protein sequence ID" value="MFC1403247.1"/>
    <property type="molecule type" value="Genomic_DNA"/>
</dbReference>
<sequence length="256" mass="27427">MNSRGSGGGLRRRSALRRLLCVLLVPALCTAGLLLYLNERDGRRTGSTVGDRSVTDRVDVEVTVQKVDAVDQQAVLRVVLLPRGAYAQGDSDLPSKELVVRTLSPTTPTMTLAAGEPVAARDMTVSLYGGTVSDYPFDHYSADVGFAAVAADRSVPLTLTLVDVDPFFTLTARSGDESEEGVALQERITRSRASRILAWFMMAAMWALALSVLGAGWIVVSQRHGLVWPALGWMAATLFALVGMRNAAPGSPRPAR</sequence>
<keyword evidence="1" id="KW-1133">Transmembrane helix</keyword>
<evidence type="ECO:0000256" key="1">
    <source>
        <dbReference type="SAM" id="Phobius"/>
    </source>
</evidence>
<keyword evidence="3" id="KW-1185">Reference proteome</keyword>
<proteinExistence type="predicted"/>
<accession>A0ABV6UP69</accession>
<evidence type="ECO:0000313" key="3">
    <source>
        <dbReference type="Proteomes" id="UP001592528"/>
    </source>
</evidence>
<dbReference type="Proteomes" id="UP001592528">
    <property type="component" value="Unassembled WGS sequence"/>
</dbReference>
<protein>
    <submittedName>
        <fullName evidence="2">DUF4436 family protein</fullName>
    </submittedName>
</protein>
<feature type="transmembrane region" description="Helical" evidence="1">
    <location>
        <begin position="15"/>
        <end position="37"/>
    </location>
</feature>
<feature type="transmembrane region" description="Helical" evidence="1">
    <location>
        <begin position="226"/>
        <end position="244"/>
    </location>
</feature>
<dbReference type="RefSeq" id="WP_051725348.1">
    <property type="nucleotide sequence ID" value="NZ_JBHEZZ010000009.1"/>
</dbReference>
<evidence type="ECO:0000313" key="2">
    <source>
        <dbReference type="EMBL" id="MFC1403247.1"/>
    </source>
</evidence>
<dbReference type="InterPro" id="IPR027948">
    <property type="entry name" value="DUF4436"/>
</dbReference>
<gene>
    <name evidence="2" type="ORF">ACEZDJ_18310</name>
</gene>
<organism evidence="2 3">
    <name type="scientific">Streptacidiphilus cavernicola</name>
    <dbReference type="NCBI Taxonomy" id="3342716"/>
    <lineage>
        <taxon>Bacteria</taxon>
        <taxon>Bacillati</taxon>
        <taxon>Actinomycetota</taxon>
        <taxon>Actinomycetes</taxon>
        <taxon>Kitasatosporales</taxon>
        <taxon>Streptomycetaceae</taxon>
        <taxon>Streptacidiphilus</taxon>
    </lineage>
</organism>
<feature type="transmembrane region" description="Helical" evidence="1">
    <location>
        <begin position="196"/>
        <end position="220"/>
    </location>
</feature>
<comment type="caution">
    <text evidence="2">The sequence shown here is derived from an EMBL/GenBank/DDBJ whole genome shotgun (WGS) entry which is preliminary data.</text>
</comment>
<keyword evidence="1" id="KW-0812">Transmembrane</keyword>
<reference evidence="2 3" key="1">
    <citation type="submission" date="2024-09" db="EMBL/GenBank/DDBJ databases">
        <authorList>
            <person name="Lee S.D."/>
        </authorList>
    </citation>
    <scope>NUCLEOTIDE SEQUENCE [LARGE SCALE GENOMIC DNA]</scope>
    <source>
        <strain evidence="2 3">N1-5</strain>
    </source>
</reference>
<name>A0ABV6UP69_9ACTN</name>
<dbReference type="Pfam" id="PF14494">
    <property type="entry name" value="DUF4436"/>
    <property type="match status" value="1"/>
</dbReference>
<keyword evidence="1" id="KW-0472">Membrane</keyword>